<reference evidence="1" key="2">
    <citation type="submission" date="2025-09" db="UniProtKB">
        <authorList>
            <consortium name="EnsemblPlants"/>
        </authorList>
    </citation>
    <scope>IDENTIFICATION</scope>
</reference>
<dbReference type="Proteomes" id="UP001732700">
    <property type="component" value="Chromosome 7A"/>
</dbReference>
<organism evidence="1 2">
    <name type="scientific">Avena sativa</name>
    <name type="common">Oat</name>
    <dbReference type="NCBI Taxonomy" id="4498"/>
    <lineage>
        <taxon>Eukaryota</taxon>
        <taxon>Viridiplantae</taxon>
        <taxon>Streptophyta</taxon>
        <taxon>Embryophyta</taxon>
        <taxon>Tracheophyta</taxon>
        <taxon>Spermatophyta</taxon>
        <taxon>Magnoliopsida</taxon>
        <taxon>Liliopsida</taxon>
        <taxon>Poales</taxon>
        <taxon>Poaceae</taxon>
        <taxon>BOP clade</taxon>
        <taxon>Pooideae</taxon>
        <taxon>Poodae</taxon>
        <taxon>Poeae</taxon>
        <taxon>Poeae Chloroplast Group 1 (Aveneae type)</taxon>
        <taxon>Aveninae</taxon>
        <taxon>Avena</taxon>
    </lineage>
</organism>
<reference evidence="1" key="1">
    <citation type="submission" date="2021-05" db="EMBL/GenBank/DDBJ databases">
        <authorList>
            <person name="Scholz U."/>
            <person name="Mascher M."/>
            <person name="Fiebig A."/>
        </authorList>
    </citation>
    <scope>NUCLEOTIDE SEQUENCE [LARGE SCALE GENOMIC DNA]</scope>
</reference>
<sequence length="398" mass="43400">MVESEGDTSAVAATATATATAVLTAPLSLEGGLAAELRPANLAQRVISLFGNVRPGADLSHFQLPATFNLPKSQLQLYGEGVYCDGGDYLNRCALGKDSLERLTAVVAWSISTTRPPIFGFAPYNPVLGETHHVSSGSLHVLLEQVSHRPPVSALHATDDGGNVELLWCQSPVPKFNGTCIEATVDGWRQVKLPKLNETYEVDCPNLLIRLLPAPSIEWSGTVRVVCKDSGLEAELSYHRSNSFLGMGGDGRCVKGKVFRSSSESQETLYEIDGHWDRTVSLKDVQSGEVSVLYDAKLAIANLITPEVKDQEGLSPSESAVVWREVSEAILIKDWEKASEAKRQVEGDARKLDKERNEKGEVWMPKHFSLSRDKDGNWECWPLEKSVHPAPIIVPSSS</sequence>
<keyword evidence="2" id="KW-1185">Reference proteome</keyword>
<accession>A0ACD5ZWM1</accession>
<evidence type="ECO:0000313" key="1">
    <source>
        <dbReference type="EnsemblPlants" id="AVESA.00010b.r2.7AG1218940.1.CDS"/>
    </source>
</evidence>
<protein>
    <submittedName>
        <fullName evidence="1">Uncharacterized protein</fullName>
    </submittedName>
</protein>
<evidence type="ECO:0000313" key="2">
    <source>
        <dbReference type="Proteomes" id="UP001732700"/>
    </source>
</evidence>
<proteinExistence type="predicted"/>
<dbReference type="EnsemblPlants" id="AVESA.00010b.r2.7AG1218940.1">
    <property type="protein sequence ID" value="AVESA.00010b.r2.7AG1218940.1.CDS"/>
    <property type="gene ID" value="AVESA.00010b.r2.7AG1218940"/>
</dbReference>
<name>A0ACD5ZWM1_AVESA</name>